<dbReference type="STRING" id="230819.A0A5C3L0U2"/>
<evidence type="ECO:0000256" key="1">
    <source>
        <dbReference type="SAM" id="Coils"/>
    </source>
</evidence>
<feature type="coiled-coil region" evidence="1">
    <location>
        <begin position="496"/>
        <end position="530"/>
    </location>
</feature>
<feature type="compositionally biased region" description="Polar residues" evidence="2">
    <location>
        <begin position="480"/>
        <end position="494"/>
    </location>
</feature>
<evidence type="ECO:0000313" key="4">
    <source>
        <dbReference type="EMBL" id="TFK26539.1"/>
    </source>
</evidence>
<organism evidence="4 5">
    <name type="scientific">Coprinopsis marcescibilis</name>
    <name type="common">Agaric fungus</name>
    <name type="synonym">Psathyrella marcescibilis</name>
    <dbReference type="NCBI Taxonomy" id="230819"/>
    <lineage>
        <taxon>Eukaryota</taxon>
        <taxon>Fungi</taxon>
        <taxon>Dikarya</taxon>
        <taxon>Basidiomycota</taxon>
        <taxon>Agaricomycotina</taxon>
        <taxon>Agaricomycetes</taxon>
        <taxon>Agaricomycetidae</taxon>
        <taxon>Agaricales</taxon>
        <taxon>Agaricineae</taxon>
        <taxon>Psathyrellaceae</taxon>
        <taxon>Coprinopsis</taxon>
    </lineage>
</organism>
<feature type="compositionally biased region" description="Low complexity" evidence="2">
    <location>
        <begin position="131"/>
        <end position="143"/>
    </location>
</feature>
<feature type="compositionally biased region" description="Pro residues" evidence="2">
    <location>
        <begin position="216"/>
        <end position="228"/>
    </location>
</feature>
<dbReference type="SUPFAM" id="SSF160443">
    <property type="entry name" value="SMR domain-like"/>
    <property type="match status" value="1"/>
</dbReference>
<evidence type="ECO:0000256" key="2">
    <source>
        <dbReference type="SAM" id="MobiDB-lite"/>
    </source>
</evidence>
<evidence type="ECO:0000313" key="5">
    <source>
        <dbReference type="Proteomes" id="UP000307440"/>
    </source>
</evidence>
<dbReference type="Proteomes" id="UP000307440">
    <property type="component" value="Unassembled WGS sequence"/>
</dbReference>
<dbReference type="PANTHER" id="PTHR47417">
    <property type="entry name" value="SMR DOMAIN-CONTAINING PROTEIN YPL199C"/>
    <property type="match status" value="1"/>
</dbReference>
<dbReference type="Gene3D" id="3.30.1370.110">
    <property type="match status" value="1"/>
</dbReference>
<dbReference type="PROSITE" id="PS50828">
    <property type="entry name" value="SMR"/>
    <property type="match status" value="1"/>
</dbReference>
<dbReference type="SMART" id="SM00463">
    <property type="entry name" value="SMR"/>
    <property type="match status" value="1"/>
</dbReference>
<dbReference type="Pfam" id="PF01713">
    <property type="entry name" value="Smr"/>
    <property type="match status" value="1"/>
</dbReference>
<dbReference type="InterPro" id="IPR002625">
    <property type="entry name" value="Smr_dom"/>
</dbReference>
<proteinExistence type="predicted"/>
<sequence>MDIAASVIAGLSLRAFFLGADTTITRISPALVGMWEGIVVHQLSSRSGSEVDHYLALGVRMAVDHLVSRDPARTAMIVIWTAIGYIASESISPASSLRPKSFKTPSRREHRRRSSRSLPSRVRVYQTPVESTSTSSSDTITSSNATILSRLPPPRPSTTPHVPVHRPPSPPSIFLHNSELLEEASPIPAEVHPLELSPTRPPNGLASRLEEAETPSPKPGHLPTPPQSVPSENIENNVHERENATPQRLSTIPELPSADEMSPNHPGSQHGALQEALARVSETRNGTPAVRSGSSSQKDKDSRPESPLPVPNMTMQGFAMSDAGKNDMDPQTSTPYTQALPVPVPNFTTTNWRPPRGPPSELLSPLSDGPMFDELRTPPREFMGGSGEISDDPLRTPPSAHSPLVLSPLVMDEHFPSSSMITRTFGQPVGFQPFAAPDPLDLELDLEPTGSVPGSMPSPVTQYLPQQANTNDPPSDPETLLSQRTDASSVLTTRSPKKLTRKAEQLRQDAREIEKELVSLRNEYRTAIQQGRSRDALVIKGKIADLEEDAANLHKSAAKRYYASLNDYNPKKRAHTIDVHGLRPSEALKQTEKALLDLLNAGNTTTTCLKVIVGKGLHSVNGQPVLKQTILAAMQRQKIPCMVDAKNAGVLVLTLPS</sequence>
<gene>
    <name evidence="4" type="ORF">FA15DRAFT_278954</name>
</gene>
<dbReference type="OrthoDB" id="3231855at2759"/>
<feature type="domain" description="Smr" evidence="3">
    <location>
        <begin position="577"/>
        <end position="656"/>
    </location>
</feature>
<evidence type="ECO:0000259" key="3">
    <source>
        <dbReference type="PROSITE" id="PS50828"/>
    </source>
</evidence>
<dbReference type="PANTHER" id="PTHR47417:SF1">
    <property type="entry name" value="SMR DOMAIN-CONTAINING PROTEIN YPL199C"/>
    <property type="match status" value="1"/>
</dbReference>
<feature type="region of interest" description="Disordered" evidence="2">
    <location>
        <begin position="192"/>
        <end position="233"/>
    </location>
</feature>
<keyword evidence="5" id="KW-1185">Reference proteome</keyword>
<feature type="region of interest" description="Disordered" evidence="2">
    <location>
        <begin position="254"/>
        <end position="401"/>
    </location>
</feature>
<accession>A0A5C3L0U2</accession>
<dbReference type="InterPro" id="IPR053020">
    <property type="entry name" value="Smr_domain_protein"/>
</dbReference>
<dbReference type="EMBL" id="ML210174">
    <property type="protein sequence ID" value="TFK26539.1"/>
    <property type="molecule type" value="Genomic_DNA"/>
</dbReference>
<protein>
    <recommendedName>
        <fullName evidence="3">Smr domain-containing protein</fullName>
    </recommendedName>
</protein>
<feature type="region of interest" description="Disordered" evidence="2">
    <location>
        <begin position="447"/>
        <end position="496"/>
    </location>
</feature>
<feature type="compositionally biased region" description="Polar residues" evidence="2">
    <location>
        <begin position="458"/>
        <end position="473"/>
    </location>
</feature>
<keyword evidence="1" id="KW-0175">Coiled coil</keyword>
<reference evidence="4 5" key="1">
    <citation type="journal article" date="2019" name="Nat. Ecol. Evol.">
        <title>Megaphylogeny resolves global patterns of mushroom evolution.</title>
        <authorList>
            <person name="Varga T."/>
            <person name="Krizsan K."/>
            <person name="Foldi C."/>
            <person name="Dima B."/>
            <person name="Sanchez-Garcia M."/>
            <person name="Sanchez-Ramirez S."/>
            <person name="Szollosi G.J."/>
            <person name="Szarkandi J.G."/>
            <person name="Papp V."/>
            <person name="Albert L."/>
            <person name="Andreopoulos W."/>
            <person name="Angelini C."/>
            <person name="Antonin V."/>
            <person name="Barry K.W."/>
            <person name="Bougher N.L."/>
            <person name="Buchanan P."/>
            <person name="Buyck B."/>
            <person name="Bense V."/>
            <person name="Catcheside P."/>
            <person name="Chovatia M."/>
            <person name="Cooper J."/>
            <person name="Damon W."/>
            <person name="Desjardin D."/>
            <person name="Finy P."/>
            <person name="Geml J."/>
            <person name="Haridas S."/>
            <person name="Hughes K."/>
            <person name="Justo A."/>
            <person name="Karasinski D."/>
            <person name="Kautmanova I."/>
            <person name="Kiss B."/>
            <person name="Kocsube S."/>
            <person name="Kotiranta H."/>
            <person name="LaButti K.M."/>
            <person name="Lechner B.E."/>
            <person name="Liimatainen K."/>
            <person name="Lipzen A."/>
            <person name="Lukacs Z."/>
            <person name="Mihaltcheva S."/>
            <person name="Morgado L.N."/>
            <person name="Niskanen T."/>
            <person name="Noordeloos M.E."/>
            <person name="Ohm R.A."/>
            <person name="Ortiz-Santana B."/>
            <person name="Ovrebo C."/>
            <person name="Racz N."/>
            <person name="Riley R."/>
            <person name="Savchenko A."/>
            <person name="Shiryaev A."/>
            <person name="Soop K."/>
            <person name="Spirin V."/>
            <person name="Szebenyi C."/>
            <person name="Tomsovsky M."/>
            <person name="Tulloss R.E."/>
            <person name="Uehling J."/>
            <person name="Grigoriev I.V."/>
            <person name="Vagvolgyi C."/>
            <person name="Papp T."/>
            <person name="Martin F.M."/>
            <person name="Miettinen O."/>
            <person name="Hibbett D.S."/>
            <person name="Nagy L.G."/>
        </authorList>
    </citation>
    <scope>NUCLEOTIDE SEQUENCE [LARGE SCALE GENOMIC DNA]</scope>
    <source>
        <strain evidence="4 5">CBS 121175</strain>
    </source>
</reference>
<feature type="region of interest" description="Disordered" evidence="2">
    <location>
        <begin position="95"/>
        <end position="174"/>
    </location>
</feature>
<name>A0A5C3L0U2_COPMA</name>
<dbReference type="InterPro" id="IPR036063">
    <property type="entry name" value="Smr_dom_sf"/>
</dbReference>
<dbReference type="AlphaFoldDB" id="A0A5C3L0U2"/>